<evidence type="ECO:0000256" key="2">
    <source>
        <dbReference type="ARBA" id="ARBA00012224"/>
    </source>
</evidence>
<reference evidence="7 8" key="1">
    <citation type="submission" date="2019-03" db="EMBL/GenBank/DDBJ databases">
        <title>Genomic Encyclopedia of Type Strains, Phase IV (KMG-IV): sequencing the most valuable type-strain genomes for metagenomic binning, comparative biology and taxonomic classification.</title>
        <authorList>
            <person name="Goeker M."/>
        </authorList>
    </citation>
    <scope>NUCLEOTIDE SEQUENCE [LARGE SCALE GENOMIC DNA]</scope>
    <source>
        <strain evidence="7 8">DSM 29487</strain>
    </source>
</reference>
<keyword evidence="4 7" id="KW-0456">Lyase</keyword>
<dbReference type="InterPro" id="IPR027619">
    <property type="entry name" value="C-S_lyase_PatB-like"/>
</dbReference>
<comment type="similarity">
    <text evidence="5">Belongs to the class-II pyridoxal-phosphate-dependent aminotransferase family. MalY/PatB cystathionine beta-lyase subfamily.</text>
</comment>
<evidence type="ECO:0000313" key="8">
    <source>
        <dbReference type="Proteomes" id="UP000295515"/>
    </source>
</evidence>
<evidence type="ECO:0000259" key="6">
    <source>
        <dbReference type="Pfam" id="PF00155"/>
    </source>
</evidence>
<dbReference type="PANTHER" id="PTHR43525">
    <property type="entry name" value="PROTEIN MALY"/>
    <property type="match status" value="1"/>
</dbReference>
<name>A0A4R3Z3C4_9FIRM</name>
<dbReference type="InterPro" id="IPR004839">
    <property type="entry name" value="Aminotransferase_I/II_large"/>
</dbReference>
<protein>
    <recommendedName>
        <fullName evidence="2">cysteine-S-conjugate beta-lyase</fullName>
        <ecNumber evidence="2">4.4.1.13</ecNumber>
    </recommendedName>
</protein>
<dbReference type="InterPro" id="IPR051798">
    <property type="entry name" value="Class-II_PLP-Dep_Aminotrans"/>
</dbReference>
<dbReference type="Proteomes" id="UP000295515">
    <property type="component" value="Unassembled WGS sequence"/>
</dbReference>
<dbReference type="RefSeq" id="WP_066448716.1">
    <property type="nucleotide sequence ID" value="NZ_JADMQS010000034.1"/>
</dbReference>
<evidence type="ECO:0000313" key="7">
    <source>
        <dbReference type="EMBL" id="TCV99629.1"/>
    </source>
</evidence>
<dbReference type="AlphaFoldDB" id="A0A4R3Z3C4"/>
<dbReference type="InterPro" id="IPR015424">
    <property type="entry name" value="PyrdxlP-dep_Trfase"/>
</dbReference>
<organism evidence="7 8">
    <name type="scientific">Longibaculum muris</name>
    <dbReference type="NCBI Taxonomy" id="1796628"/>
    <lineage>
        <taxon>Bacteria</taxon>
        <taxon>Bacillati</taxon>
        <taxon>Bacillota</taxon>
        <taxon>Erysipelotrichia</taxon>
        <taxon>Erysipelotrichales</taxon>
        <taxon>Coprobacillaceae</taxon>
        <taxon>Longibaculum</taxon>
    </lineage>
</organism>
<dbReference type="EC" id="4.4.1.13" evidence="2"/>
<evidence type="ECO:0000256" key="3">
    <source>
        <dbReference type="ARBA" id="ARBA00022898"/>
    </source>
</evidence>
<proteinExistence type="inferred from homology"/>
<dbReference type="GeneID" id="98915265"/>
<dbReference type="PANTHER" id="PTHR43525:SF1">
    <property type="entry name" value="PROTEIN MALY"/>
    <property type="match status" value="1"/>
</dbReference>
<dbReference type="Pfam" id="PF00155">
    <property type="entry name" value="Aminotran_1_2"/>
    <property type="match status" value="1"/>
</dbReference>
<dbReference type="Gene3D" id="3.40.640.10">
    <property type="entry name" value="Type I PLP-dependent aspartate aminotransferase-like (Major domain)"/>
    <property type="match status" value="1"/>
</dbReference>
<keyword evidence="3" id="KW-0663">Pyridoxal phosphate</keyword>
<keyword evidence="8" id="KW-1185">Reference proteome</keyword>
<evidence type="ECO:0000256" key="5">
    <source>
        <dbReference type="ARBA" id="ARBA00037974"/>
    </source>
</evidence>
<comment type="caution">
    <text evidence="7">The sequence shown here is derived from an EMBL/GenBank/DDBJ whole genome shotgun (WGS) entry which is preliminary data.</text>
</comment>
<evidence type="ECO:0000256" key="1">
    <source>
        <dbReference type="ARBA" id="ARBA00001933"/>
    </source>
</evidence>
<dbReference type="Gene3D" id="3.90.1150.10">
    <property type="entry name" value="Aspartate Aminotransferase, domain 1"/>
    <property type="match status" value="1"/>
</dbReference>
<gene>
    <name evidence="7" type="ORF">EDD60_10870</name>
</gene>
<dbReference type="CDD" id="cd00609">
    <property type="entry name" value="AAT_like"/>
    <property type="match status" value="1"/>
</dbReference>
<comment type="cofactor">
    <cofactor evidence="1">
        <name>pyridoxal 5'-phosphate</name>
        <dbReference type="ChEBI" id="CHEBI:597326"/>
    </cofactor>
</comment>
<dbReference type="GO" id="GO:0030170">
    <property type="term" value="F:pyridoxal phosphate binding"/>
    <property type="evidence" value="ECO:0007669"/>
    <property type="project" value="InterPro"/>
</dbReference>
<dbReference type="SUPFAM" id="SSF53383">
    <property type="entry name" value="PLP-dependent transferases"/>
    <property type="match status" value="1"/>
</dbReference>
<dbReference type="NCBIfam" id="TIGR04350">
    <property type="entry name" value="C_S_lyase_PatB"/>
    <property type="match status" value="1"/>
</dbReference>
<sequence>MYNFDQVINRKNTNSVKYDGDKMQDPQMIPMWVADMDFETLPEVKEALVKRAEHGIFGYANPTDSYLESVVQWMHTRHDFDIEKEWIVPTPGIVTALKLAVRALTKENDHIMIMKPVYYPFDASINTNKRQIVECPLILEDGEYHCDFELFEKTIVENDVKMFILCNPHNPIGKVWSKDDLKQIGNICKKHHVYVVSDEIHMDFVYQGHTHTPFYNVDESFKEFTLICTAPSKTFNLAALQTSNIIIADEKMREAFIKEKDASGVNNPNIFGLDACEAAYTFGAKWVDELIEYLSGNIDYMIQFFEERLPEIKVIKPEGLYLVWVDMRALNMNHEELEDFMLNQAHLWLDEGYIFGTGGAGFERFNVACPRSILKQALVQLEKAIKER</sequence>
<feature type="domain" description="Aminotransferase class I/classII large" evidence="6">
    <location>
        <begin position="29"/>
        <end position="378"/>
    </location>
</feature>
<evidence type="ECO:0000256" key="4">
    <source>
        <dbReference type="ARBA" id="ARBA00023239"/>
    </source>
</evidence>
<accession>A0A4R3Z3C4</accession>
<dbReference type="InterPro" id="IPR015422">
    <property type="entry name" value="PyrdxlP-dep_Trfase_small"/>
</dbReference>
<dbReference type="InterPro" id="IPR015421">
    <property type="entry name" value="PyrdxlP-dep_Trfase_major"/>
</dbReference>
<dbReference type="EMBL" id="SMCQ01000008">
    <property type="protein sequence ID" value="TCV99629.1"/>
    <property type="molecule type" value="Genomic_DNA"/>
</dbReference>
<dbReference type="GO" id="GO:0047804">
    <property type="term" value="F:cysteine-S-conjugate beta-lyase activity"/>
    <property type="evidence" value="ECO:0007669"/>
    <property type="project" value="UniProtKB-EC"/>
</dbReference>